<dbReference type="Pfam" id="PF01757">
    <property type="entry name" value="Acyl_transf_3"/>
    <property type="match status" value="1"/>
</dbReference>
<keyword evidence="1" id="KW-0812">Transmembrane</keyword>
<feature type="transmembrane region" description="Helical" evidence="1">
    <location>
        <begin position="289"/>
        <end position="313"/>
    </location>
</feature>
<feature type="transmembrane region" description="Helical" evidence="1">
    <location>
        <begin position="46"/>
        <end position="65"/>
    </location>
</feature>
<dbReference type="EMBL" id="JABZRE010000006">
    <property type="protein sequence ID" value="MBF1306694.1"/>
    <property type="molecule type" value="Genomic_DNA"/>
</dbReference>
<accession>A0A930E3G3</accession>
<evidence type="ECO:0000259" key="2">
    <source>
        <dbReference type="Pfam" id="PF01757"/>
    </source>
</evidence>
<proteinExistence type="predicted"/>
<dbReference type="InterPro" id="IPR002656">
    <property type="entry name" value="Acyl_transf_3_dom"/>
</dbReference>
<keyword evidence="1" id="KW-1133">Transmembrane helix</keyword>
<evidence type="ECO:0000313" key="3">
    <source>
        <dbReference type="EMBL" id="MBF1306694.1"/>
    </source>
</evidence>
<dbReference type="GO" id="GO:0016747">
    <property type="term" value="F:acyltransferase activity, transferring groups other than amino-acyl groups"/>
    <property type="evidence" value="ECO:0007669"/>
    <property type="project" value="InterPro"/>
</dbReference>
<feature type="transmembrane region" description="Helical" evidence="1">
    <location>
        <begin position="115"/>
        <end position="133"/>
    </location>
</feature>
<feature type="domain" description="Acyltransferase 3" evidence="2">
    <location>
        <begin position="42"/>
        <end position="335"/>
    </location>
</feature>
<dbReference type="Proteomes" id="UP000758611">
    <property type="component" value="Unassembled WGS sequence"/>
</dbReference>
<sequence length="364" mass="41502">MKRTVLRKKKGDAVTFLKTANTITILVIILATATARMGETLLFRRVIFTFHMPIFFLLCGLELITHKEEGKKGWCDFLRRMALSFVFPYFLWSLIYSNFSYKNLIWLLYGSYESLIRAGTLPILWFFPCMFMARIISERVIVFTLSFASMKRFTLPLFTVLLFIVGIFLPKIGNLSYPWCINIAFTAAGFMLVGYSIKPLIEKVAKNLLSTVLIFIFSATVFIAGSVLRAESLEMVLLRSGDYGNIIWFFVNSFSGCLLVLSISSLISRNWEKNEPVISEQNEEGINRVTMGILVIHMPLLQQVILPLLGLIPFAIPKILIFPIGMIMTKFISGYLIKVIARYVPQLFGIFPNEQMATINLEDI</sequence>
<dbReference type="PANTHER" id="PTHR37312">
    <property type="entry name" value="MEMBRANE-BOUND ACYLTRANSFERASE YKRP-RELATED"/>
    <property type="match status" value="1"/>
</dbReference>
<evidence type="ECO:0000313" key="4">
    <source>
        <dbReference type="Proteomes" id="UP000758611"/>
    </source>
</evidence>
<keyword evidence="1" id="KW-0472">Membrane</keyword>
<dbReference type="InterPro" id="IPR052734">
    <property type="entry name" value="Nod_factor_acetyltransferase"/>
</dbReference>
<feature type="transmembrane region" description="Helical" evidence="1">
    <location>
        <begin position="77"/>
        <end position="95"/>
    </location>
</feature>
<reference evidence="3" key="1">
    <citation type="submission" date="2020-04" db="EMBL/GenBank/DDBJ databases">
        <title>Deep metagenomics examines the oral microbiome during advanced dental caries in children, revealing novel taxa and co-occurrences with host molecules.</title>
        <authorList>
            <person name="Baker J.L."/>
            <person name="Morton J.T."/>
            <person name="Dinis M."/>
            <person name="Alvarez R."/>
            <person name="Tran N.C."/>
            <person name="Knight R."/>
            <person name="Edlund A."/>
        </authorList>
    </citation>
    <scope>NUCLEOTIDE SEQUENCE</scope>
    <source>
        <strain evidence="3">JCVI_23_bin.11</strain>
    </source>
</reference>
<feature type="transmembrane region" description="Helical" evidence="1">
    <location>
        <begin position="319"/>
        <end position="337"/>
    </location>
</feature>
<feature type="transmembrane region" description="Helical" evidence="1">
    <location>
        <begin position="207"/>
        <end position="226"/>
    </location>
</feature>
<feature type="transmembrane region" description="Helical" evidence="1">
    <location>
        <begin position="153"/>
        <end position="170"/>
    </location>
</feature>
<name>A0A930E3G3_9FIRM</name>
<dbReference type="RefSeq" id="WP_278477254.1">
    <property type="nucleotide sequence ID" value="NZ_JABZRE010000006.1"/>
</dbReference>
<protein>
    <recommendedName>
        <fullName evidence="2">Acyltransferase 3 domain-containing protein</fullName>
    </recommendedName>
</protein>
<feature type="transmembrane region" description="Helical" evidence="1">
    <location>
        <begin position="176"/>
        <end position="195"/>
    </location>
</feature>
<organism evidence="3 4">
    <name type="scientific">Parvimonas micra</name>
    <dbReference type="NCBI Taxonomy" id="33033"/>
    <lineage>
        <taxon>Bacteria</taxon>
        <taxon>Bacillati</taxon>
        <taxon>Bacillota</taxon>
        <taxon>Tissierellia</taxon>
        <taxon>Tissierellales</taxon>
        <taxon>Peptoniphilaceae</taxon>
        <taxon>Parvimonas</taxon>
    </lineage>
</organism>
<feature type="transmembrane region" description="Helical" evidence="1">
    <location>
        <begin position="12"/>
        <end position="34"/>
    </location>
</feature>
<feature type="transmembrane region" description="Helical" evidence="1">
    <location>
        <begin position="246"/>
        <end position="268"/>
    </location>
</feature>
<dbReference type="PANTHER" id="PTHR37312:SF1">
    <property type="entry name" value="MEMBRANE-BOUND ACYLTRANSFERASE YKRP-RELATED"/>
    <property type="match status" value="1"/>
</dbReference>
<evidence type="ECO:0000256" key="1">
    <source>
        <dbReference type="SAM" id="Phobius"/>
    </source>
</evidence>
<dbReference type="AlphaFoldDB" id="A0A930E3G3"/>
<gene>
    <name evidence="3" type="ORF">HXM94_02735</name>
</gene>
<comment type="caution">
    <text evidence="3">The sequence shown here is derived from an EMBL/GenBank/DDBJ whole genome shotgun (WGS) entry which is preliminary data.</text>
</comment>